<proteinExistence type="predicted"/>
<evidence type="ECO:0000313" key="1">
    <source>
        <dbReference type="EMBL" id="BAR95542.1"/>
    </source>
</evidence>
<organism evidence="1 2">
    <name type="scientific">Prevotella intermedia</name>
    <dbReference type="NCBI Taxonomy" id="28131"/>
    <lineage>
        <taxon>Bacteria</taxon>
        <taxon>Pseudomonadati</taxon>
        <taxon>Bacteroidota</taxon>
        <taxon>Bacteroidia</taxon>
        <taxon>Bacteroidales</taxon>
        <taxon>Prevotellaceae</taxon>
        <taxon>Prevotella</taxon>
    </lineage>
</organism>
<dbReference type="Proteomes" id="UP000067008">
    <property type="component" value="Chromosome 2"/>
</dbReference>
<reference evidence="1 2" key="1">
    <citation type="submission" date="2015-07" db="EMBL/GenBank/DDBJ databases">
        <title>Complete genome sequence of Prevotella intermedia strain 17-2.</title>
        <authorList>
            <person name="Nambu T."/>
        </authorList>
    </citation>
    <scope>NUCLEOTIDE SEQUENCE [LARGE SCALE GENOMIC DNA]</scope>
    <source>
        <strain evidence="1 2">17-2</strain>
    </source>
</reference>
<dbReference type="EMBL" id="AP014925">
    <property type="protein sequence ID" value="BAR95542.1"/>
    <property type="molecule type" value="Genomic_DNA"/>
</dbReference>
<protein>
    <submittedName>
        <fullName evidence="1">Uncharacterized protein</fullName>
    </submittedName>
</protein>
<accession>A0AAD1F6Z4</accession>
<sequence>MPFFHAPRLHIHIGFGVVSLDFPIAYTRGLRHFVLPNKRGNDLSAKLFTRKEMFIYV</sequence>
<evidence type="ECO:0000313" key="2">
    <source>
        <dbReference type="Proteomes" id="UP000067008"/>
    </source>
</evidence>
<name>A0AAD1F6Z4_PREIN</name>
<gene>
    <name evidence="1" type="ORF">PI172_0814</name>
</gene>
<dbReference type="AlphaFoldDB" id="A0AAD1F6Z4"/>